<evidence type="ECO:0000256" key="1">
    <source>
        <dbReference type="SAM" id="MobiDB-lite"/>
    </source>
</evidence>
<dbReference type="InterPro" id="IPR010502">
    <property type="entry name" value="Carb-bd_dom_fam9"/>
</dbReference>
<reference evidence="4" key="1">
    <citation type="submission" date="2017-09" db="EMBL/GenBank/DDBJ databases">
        <title>Depth-based differentiation of microbial function through sediment-hosted aquifers and enrichment of novel symbionts in the deep terrestrial subsurface.</title>
        <authorList>
            <person name="Probst A.J."/>
            <person name="Ladd B."/>
            <person name="Jarett J.K."/>
            <person name="Geller-Mcgrath D.E."/>
            <person name="Sieber C.M.K."/>
            <person name="Emerson J.B."/>
            <person name="Anantharaman K."/>
            <person name="Thomas B.C."/>
            <person name="Malmstrom R."/>
            <person name="Stieglmeier M."/>
            <person name="Klingl A."/>
            <person name="Woyke T."/>
            <person name="Ryan C.M."/>
            <person name="Banfield J.F."/>
        </authorList>
    </citation>
    <scope>NUCLEOTIDE SEQUENCE [LARGE SCALE GENOMIC DNA]</scope>
</reference>
<comment type="caution">
    <text evidence="3">The sequence shown here is derived from an EMBL/GenBank/DDBJ whole genome shotgun (WGS) entry which is preliminary data.</text>
</comment>
<dbReference type="Gene3D" id="2.60.40.1190">
    <property type="match status" value="1"/>
</dbReference>
<dbReference type="EMBL" id="PFMR01000112">
    <property type="protein sequence ID" value="PIZ17485.1"/>
    <property type="molecule type" value="Genomic_DNA"/>
</dbReference>
<evidence type="ECO:0000313" key="3">
    <source>
        <dbReference type="EMBL" id="PIZ17485.1"/>
    </source>
</evidence>
<dbReference type="Pfam" id="PF18952">
    <property type="entry name" value="DUF5696"/>
    <property type="match status" value="1"/>
</dbReference>
<organism evidence="3 4">
    <name type="scientific">Candidatus Desantisbacteria bacterium CG_4_10_14_0_8_um_filter_48_22</name>
    <dbReference type="NCBI Taxonomy" id="1974543"/>
    <lineage>
        <taxon>Bacteria</taxon>
        <taxon>Candidatus Desantisiibacteriota</taxon>
    </lineage>
</organism>
<evidence type="ECO:0000313" key="4">
    <source>
        <dbReference type="Proteomes" id="UP000229307"/>
    </source>
</evidence>
<proteinExistence type="predicted"/>
<dbReference type="GO" id="GO:0030246">
    <property type="term" value="F:carbohydrate binding"/>
    <property type="evidence" value="ECO:0007669"/>
    <property type="project" value="InterPro"/>
</dbReference>
<dbReference type="GO" id="GO:0004553">
    <property type="term" value="F:hydrolase activity, hydrolyzing O-glycosyl compounds"/>
    <property type="evidence" value="ECO:0007669"/>
    <property type="project" value="InterPro"/>
</dbReference>
<protein>
    <recommendedName>
        <fullName evidence="2">Carbohydrate-binding domain-containing protein</fullName>
    </recommendedName>
</protein>
<feature type="region of interest" description="Disordered" evidence="1">
    <location>
        <begin position="687"/>
        <end position="712"/>
    </location>
</feature>
<dbReference type="InterPro" id="IPR043751">
    <property type="entry name" value="DUF5696"/>
</dbReference>
<evidence type="ECO:0000259" key="2">
    <source>
        <dbReference type="Pfam" id="PF06452"/>
    </source>
</evidence>
<sequence length="1816" mass="202833">MKKFNLIWFILLVSVLTGHWPLDTGHCSAAEQQKLWLVYSVGIGDGAEPADGVIFKVEIGEPGKKGSLVGEDEWTEIAWKACRIDMSKFRDKKIALKFITDPGATTVFDWACWGDIYIIEGDLPKEFDGVMPVSAKILFDFQKLKPARTGYINDEEDVSPNDPAVTGSTFEATSRSCGTSQKKGYFAHPGWQGDAAGCPSFGEFVIDMAKPGQVAAPMSTYEVDKVKVKAGAAEEKGKAIAVYGFEPGEPEEYIIAFGAEISNDPKNVIAGKSSLFCTTVEQEGEWFEFFHSDPVNLQFKAKGTYTVVFNYKVTEKKGDCTFYFLARTATPGPGPSDKGWIDIKDPAGKTGTMLSTFTLDDFDDYFLVIGVRFQGAIAVDDIRVFPGKITQKDLGIIASGKELPKVEAVKKTGEKAEEFVDDEEPDYEIKEGVIYPRISDFKYLGKSQFSVTYEWLVKEKIEEDYTVFIHYTNADYGENDREDIAFQGDHAPATPVSSWKEKSTFIDGPFNVGVPEKCGAGVYYIQLGLYNEKGRFPELGGATSGSDKIVLGKLIISGTPGRIKDIKFRKLKSMQGAAATPFPPLANIFPLGTAPVFKIPKSLKIDGDISDWPQEITGAPLCIGEKKQLTIEDEEWKGVMDLGSTFYLGYDKDNLYLAEVRSDDSLNFQDKQSRDFFQSDYTRIYISNNGPKGPTPGNEPKGSTPGPTPGKDDYLFAIIPEGDGLKPMVKLQSYNGFDHKDYNYRLVETAAKMFDNGWIMEVKIPFASMGITPQAGQSLGFQLIIGDTDKPGKRIHEMAWKPAPNSADYWFNPQTFGKLTFCDNAFAWASPDKDLYIPGETPKAMIGVYTVKPGGDLSGDITLKDRAGNVIDKQAVAEKVDAAEKHIVKDMASLKSEGEYTLESSLKYQDQVFTGTAYAKAFAIRMRERKSLLALAAPAVPTIIPSVDAVKYLNSARQDSGKYVFEYKGEDNTISYEVIPGLTLNVAVLVNGVTLFKSEPAYTGPQISIGNKNYSTAKLSPKILNAKLENNKLTYNCEAACENENIKIAYAFSVQGKSLLIDVSSSQALFNSFKGPLAGIPAKQVMVPYMNWIPVYYTNNYFVSGYYDWTKTGCSWFDPYAGPGAIYSQKTDRTRNPLKESLYIAVSDDLLEVLPNMPNPRTPYMDVLGSRVMLDWWTGDQYKDSAKYLETLKGYGIDNLVIIYHVWQRWGYDVKLPSHYPADPRMGGDEGMKILGVTAKNLGYVLSLHENYIDYYPDYSEYTEEAVAVDQNKNRINAWYQPGTKIQSFRMKPTWIEKYARQESPLINKAYQTKAAYLDVQPTGAPWQLDFDAKEEGAASFKYVFDKLTWLYNFERETHGGPIFGEGNQHAFWAGRVDGCEAQIANGQFCPVLVDFDLLKVHPLMVNHGMGYYSRWYELQGQVDRRWTELEIEKYRGQELAYGHAGFIDTSFHKNLTQTLREYYLTQPMMARYAPFLAEKIQYMLGDKWVNSNTASRIDASRKVNVKYTSGLELWINNENEWKVEGYTLPPYGFLGKGAGALAATALFNGKLGDYSETPEWIFADPRTYETMHAEATLIIEPQLSELTYLGERKFKIKYRWVAGEPGDIDYACFVHFTDEGGKILYQNDHQLPSRSSKWVKGQTVEDGPYTVVVPDEFDLDSYDIRVGLWDPTTGRRAVMKGANDGENRYIIGKIIADQKDGQITNLKATVAKESKGVFASKNLPGTVVDFGTLATDATLRINKEKAALTVLPIPHGQKFNLCLRVKKILGDSAKVTKVTALDKDKKELGKVEFKDNAGEISFAGTYPDAWYYRVE</sequence>
<name>A0A2M7SD85_9BACT</name>
<dbReference type="Gene3D" id="3.20.20.80">
    <property type="entry name" value="Glycosidases"/>
    <property type="match status" value="1"/>
</dbReference>
<feature type="region of interest" description="Disordered" evidence="1">
    <location>
        <begin position="152"/>
        <end position="172"/>
    </location>
</feature>
<feature type="domain" description="Carbohydrate-binding" evidence="2">
    <location>
        <begin position="742"/>
        <end position="821"/>
    </location>
</feature>
<dbReference type="Proteomes" id="UP000229307">
    <property type="component" value="Unassembled WGS sequence"/>
</dbReference>
<accession>A0A2M7SD85</accession>
<dbReference type="Gene3D" id="2.60.120.260">
    <property type="entry name" value="Galactose-binding domain-like"/>
    <property type="match status" value="1"/>
</dbReference>
<dbReference type="Pfam" id="PF06452">
    <property type="entry name" value="CBM9_1"/>
    <property type="match status" value="1"/>
</dbReference>
<gene>
    <name evidence="3" type="ORF">COY52_04395</name>
</gene>
<dbReference type="SUPFAM" id="SSF49344">
    <property type="entry name" value="CBD9-like"/>
    <property type="match status" value="1"/>
</dbReference>
<dbReference type="GO" id="GO:0016052">
    <property type="term" value="P:carbohydrate catabolic process"/>
    <property type="evidence" value="ECO:0007669"/>
    <property type="project" value="InterPro"/>
</dbReference>